<evidence type="ECO:0000256" key="4">
    <source>
        <dbReference type="ARBA" id="ARBA00023136"/>
    </source>
</evidence>
<feature type="transmembrane region" description="Helical" evidence="5">
    <location>
        <begin position="211"/>
        <end position="228"/>
    </location>
</feature>
<feature type="transmembrane region" description="Helical" evidence="5">
    <location>
        <begin position="34"/>
        <end position="52"/>
    </location>
</feature>
<keyword evidence="2 5" id="KW-0812">Transmembrane</keyword>
<gene>
    <name evidence="7" type="ORF">GON01_06990</name>
</gene>
<feature type="transmembrane region" description="Helical" evidence="5">
    <location>
        <begin position="265"/>
        <end position="287"/>
    </location>
</feature>
<protein>
    <recommendedName>
        <fullName evidence="6">O-antigen ligase-related domain-containing protein</fullName>
    </recommendedName>
</protein>
<feature type="transmembrane region" description="Helical" evidence="5">
    <location>
        <begin position="84"/>
        <end position="102"/>
    </location>
</feature>
<dbReference type="PANTHER" id="PTHR37422">
    <property type="entry name" value="TEICHURONIC ACID BIOSYNTHESIS PROTEIN TUAE"/>
    <property type="match status" value="1"/>
</dbReference>
<evidence type="ECO:0000259" key="6">
    <source>
        <dbReference type="Pfam" id="PF04932"/>
    </source>
</evidence>
<organism evidence="7 8">
    <name type="scientific">Sphingomonas horti</name>
    <dbReference type="NCBI Taxonomy" id="2682842"/>
    <lineage>
        <taxon>Bacteria</taxon>
        <taxon>Pseudomonadati</taxon>
        <taxon>Pseudomonadota</taxon>
        <taxon>Alphaproteobacteria</taxon>
        <taxon>Sphingomonadales</taxon>
        <taxon>Sphingomonadaceae</taxon>
        <taxon>Sphingomonas</taxon>
    </lineage>
</organism>
<evidence type="ECO:0000256" key="1">
    <source>
        <dbReference type="ARBA" id="ARBA00004141"/>
    </source>
</evidence>
<feature type="transmembrane region" description="Helical" evidence="5">
    <location>
        <begin position="440"/>
        <end position="461"/>
    </location>
</feature>
<feature type="transmembrane region" description="Helical" evidence="5">
    <location>
        <begin position="299"/>
        <end position="316"/>
    </location>
</feature>
<dbReference type="AlphaFoldDB" id="A0A6I4IZI4"/>
<name>A0A6I4IZI4_9SPHN</name>
<dbReference type="EMBL" id="WQMS01000007">
    <property type="protein sequence ID" value="MVO77680.1"/>
    <property type="molecule type" value="Genomic_DNA"/>
</dbReference>
<feature type="transmembrane region" description="Helical" evidence="5">
    <location>
        <begin position="122"/>
        <end position="140"/>
    </location>
</feature>
<feature type="domain" description="O-antigen ligase-related" evidence="6">
    <location>
        <begin position="307"/>
        <end position="449"/>
    </location>
</feature>
<feature type="transmembrane region" description="Helical" evidence="5">
    <location>
        <begin position="181"/>
        <end position="199"/>
    </location>
</feature>
<evidence type="ECO:0000256" key="2">
    <source>
        <dbReference type="ARBA" id="ARBA00022692"/>
    </source>
</evidence>
<dbReference type="PANTHER" id="PTHR37422:SF21">
    <property type="entry name" value="EXOQ-LIKE PROTEIN"/>
    <property type="match status" value="1"/>
</dbReference>
<dbReference type="InterPro" id="IPR007016">
    <property type="entry name" value="O-antigen_ligase-rel_domated"/>
</dbReference>
<comment type="caution">
    <text evidence="7">The sequence shown here is derived from an EMBL/GenBank/DDBJ whole genome shotgun (WGS) entry which is preliminary data.</text>
</comment>
<dbReference type="RefSeq" id="WP_157026641.1">
    <property type="nucleotide sequence ID" value="NZ_WQMS01000007.1"/>
</dbReference>
<evidence type="ECO:0000313" key="7">
    <source>
        <dbReference type="EMBL" id="MVO77680.1"/>
    </source>
</evidence>
<keyword evidence="4 5" id="KW-0472">Membrane</keyword>
<dbReference type="Proteomes" id="UP000441389">
    <property type="component" value="Unassembled WGS sequence"/>
</dbReference>
<feature type="transmembrane region" description="Helical" evidence="5">
    <location>
        <begin position="497"/>
        <end position="516"/>
    </location>
</feature>
<sequence>MDLATWATRIATPAAALPSYRQDPSPLRRFVTKAMFYVFVVAVGLFYGLSVVVLPPILLLYISFPVLLLIALILWAMPDSGEGPLALVTLGFFGFSLTVLLWPDYVAMQVPDFARISFRRLWSWELAACLLLCLSMSSAVRNRLRDRMAVTRPFWIMAGLYFAGQWLTVPFSTAPFASINISLNLFFVCGIPLLAATYLCDSAKSLRRWEILILLAALGNCLIAAIEVRNGEVPWANHIPSFLSVDAETLQGILAGNVRDGKYRAASVFTVSLCLAEFLSVAAPFALGRALATNRLASIALWIAVDLILLGAIALTRSRLGIIGWLVSHAVFVLLWGWKRWSGKARDLVGPAVSLAFPLGASALLVAMFTVPAVRNRTIAGGSTGLSDMARRDQFELFWPKFISNPIGHGSGQSGVILDYHQPGGKLSVDSYFITTGIDYGVIGLICFFGMFLYTFYLMGTAYLSSDSEETDIALPIACAIAVLFIVRMVLSQGDNLPLIFMVWGTAIAVYARLVGLPRRAAVQARPEPADASDTPRLAPAE</sequence>
<keyword evidence="3 5" id="KW-1133">Transmembrane helix</keyword>
<evidence type="ECO:0000256" key="5">
    <source>
        <dbReference type="SAM" id="Phobius"/>
    </source>
</evidence>
<feature type="transmembrane region" description="Helical" evidence="5">
    <location>
        <begin position="322"/>
        <end position="338"/>
    </location>
</feature>
<evidence type="ECO:0000256" key="3">
    <source>
        <dbReference type="ARBA" id="ARBA00022989"/>
    </source>
</evidence>
<dbReference type="InterPro" id="IPR051533">
    <property type="entry name" value="WaaL-like"/>
</dbReference>
<comment type="subcellular location">
    <subcellularLocation>
        <location evidence="1">Membrane</location>
        <topology evidence="1">Multi-pass membrane protein</topology>
    </subcellularLocation>
</comment>
<reference evidence="7 8" key="1">
    <citation type="submission" date="2019-12" db="EMBL/GenBank/DDBJ databases">
        <authorList>
            <person name="Huq M.A."/>
        </authorList>
    </citation>
    <scope>NUCLEOTIDE SEQUENCE [LARGE SCALE GENOMIC DNA]</scope>
    <source>
        <strain evidence="7 8">MAH-20</strain>
    </source>
</reference>
<keyword evidence="8" id="KW-1185">Reference proteome</keyword>
<evidence type="ECO:0000313" key="8">
    <source>
        <dbReference type="Proteomes" id="UP000441389"/>
    </source>
</evidence>
<feature type="transmembrane region" description="Helical" evidence="5">
    <location>
        <begin position="350"/>
        <end position="371"/>
    </location>
</feature>
<dbReference type="Pfam" id="PF04932">
    <property type="entry name" value="Wzy_C"/>
    <property type="match status" value="1"/>
</dbReference>
<feature type="transmembrane region" description="Helical" evidence="5">
    <location>
        <begin position="473"/>
        <end position="491"/>
    </location>
</feature>
<dbReference type="GO" id="GO:0016020">
    <property type="term" value="C:membrane"/>
    <property type="evidence" value="ECO:0007669"/>
    <property type="project" value="UniProtKB-SubCell"/>
</dbReference>
<proteinExistence type="predicted"/>
<feature type="transmembrane region" description="Helical" evidence="5">
    <location>
        <begin position="58"/>
        <end position="77"/>
    </location>
</feature>
<accession>A0A6I4IZI4</accession>
<feature type="transmembrane region" description="Helical" evidence="5">
    <location>
        <begin position="152"/>
        <end position="169"/>
    </location>
</feature>